<evidence type="ECO:0000256" key="5">
    <source>
        <dbReference type="ARBA" id="ARBA00022989"/>
    </source>
</evidence>
<organism evidence="9 10">
    <name type="scientific">Jeotgalibacillus campisalis</name>
    <dbReference type="NCBI Taxonomy" id="220754"/>
    <lineage>
        <taxon>Bacteria</taxon>
        <taxon>Bacillati</taxon>
        <taxon>Bacillota</taxon>
        <taxon>Bacilli</taxon>
        <taxon>Bacillales</taxon>
        <taxon>Caryophanaceae</taxon>
        <taxon>Jeotgalibacillus</taxon>
    </lineage>
</organism>
<dbReference type="SUPFAM" id="SSF161098">
    <property type="entry name" value="MetI-like"/>
    <property type="match status" value="1"/>
</dbReference>
<dbReference type="PATRIC" id="fig|220754.4.peg.3486"/>
<reference evidence="9 10" key="1">
    <citation type="submission" date="2015-01" db="EMBL/GenBank/DDBJ databases">
        <title>Jeotgalibacillus campisalis genome sequencing.</title>
        <authorList>
            <person name="Goh K.M."/>
            <person name="Chan K.-G."/>
            <person name="Yaakop A.S."/>
            <person name="Ee R."/>
            <person name="Gan H.M."/>
            <person name="Chan C.S."/>
        </authorList>
    </citation>
    <scope>NUCLEOTIDE SEQUENCE [LARGE SCALE GENOMIC DNA]</scope>
    <source>
        <strain evidence="9 10">SF-57</strain>
    </source>
</reference>
<dbReference type="PANTHER" id="PTHR43744">
    <property type="entry name" value="ABC TRANSPORTER PERMEASE PROTEIN MG189-RELATED-RELATED"/>
    <property type="match status" value="1"/>
</dbReference>
<feature type="transmembrane region" description="Helical" evidence="7">
    <location>
        <begin position="12"/>
        <end position="35"/>
    </location>
</feature>
<sequence>MKSKKRSQLIWLYALLLFITVITVGPFFITLLISLKSANEGIYTVLFPTDPTLANFIDSFAKADFGLYFLNTVIVTGIAIPLNLIFCSLAAYPLARMDFRGRSVVLALIISTMMVPFQLYMAPLFQLAGELGLRNSHIGLVVMQVSTAFGIYLMRQAFLRIPKELEESAYLDGASKFKVWYLVAIPLVKPTLVTLAIFTFMGTWGDYLWPLLNSTESSMYTLSIGLAQLSQNFDGANLKLISAASILTTIPTLLIFIWLQKYFISGATDGAVKG</sequence>
<dbReference type="InterPro" id="IPR035906">
    <property type="entry name" value="MetI-like_sf"/>
</dbReference>
<name>A0A0C2RMT5_9BACL</name>
<dbReference type="EMBL" id="JXRR01000022">
    <property type="protein sequence ID" value="KIL43069.1"/>
    <property type="molecule type" value="Genomic_DNA"/>
</dbReference>
<gene>
    <name evidence="9" type="ORF">KR50_34720</name>
</gene>
<keyword evidence="2 7" id="KW-0813">Transport</keyword>
<evidence type="ECO:0000256" key="1">
    <source>
        <dbReference type="ARBA" id="ARBA00004651"/>
    </source>
</evidence>
<evidence type="ECO:0000256" key="3">
    <source>
        <dbReference type="ARBA" id="ARBA00022475"/>
    </source>
</evidence>
<evidence type="ECO:0000256" key="2">
    <source>
        <dbReference type="ARBA" id="ARBA00022448"/>
    </source>
</evidence>
<feature type="transmembrane region" description="Helical" evidence="7">
    <location>
        <begin position="179"/>
        <end position="204"/>
    </location>
</feature>
<comment type="caution">
    <text evidence="9">The sequence shown here is derived from an EMBL/GenBank/DDBJ whole genome shotgun (WGS) entry which is preliminary data.</text>
</comment>
<feature type="transmembrane region" description="Helical" evidence="7">
    <location>
        <begin position="104"/>
        <end position="125"/>
    </location>
</feature>
<dbReference type="GO" id="GO:0005886">
    <property type="term" value="C:plasma membrane"/>
    <property type="evidence" value="ECO:0007669"/>
    <property type="project" value="UniProtKB-SubCell"/>
</dbReference>
<evidence type="ECO:0000256" key="6">
    <source>
        <dbReference type="ARBA" id="ARBA00023136"/>
    </source>
</evidence>
<comment type="subcellular location">
    <subcellularLocation>
        <location evidence="1 7">Cell membrane</location>
        <topology evidence="1 7">Multi-pass membrane protein</topology>
    </subcellularLocation>
</comment>
<keyword evidence="3" id="KW-1003">Cell membrane</keyword>
<dbReference type="RefSeq" id="WP_041061319.1">
    <property type="nucleotide sequence ID" value="NZ_JXRR01000022.1"/>
</dbReference>
<dbReference type="PANTHER" id="PTHR43744:SF3">
    <property type="entry name" value="LACTOSE TRANSPORT SYSTEM PERMEASE PROTEIN LACG"/>
    <property type="match status" value="1"/>
</dbReference>
<evidence type="ECO:0000256" key="7">
    <source>
        <dbReference type="RuleBase" id="RU363032"/>
    </source>
</evidence>
<accession>A0A0C2RMT5</accession>
<keyword evidence="4 7" id="KW-0812">Transmembrane</keyword>
<dbReference type="InterPro" id="IPR000515">
    <property type="entry name" value="MetI-like"/>
</dbReference>
<evidence type="ECO:0000313" key="10">
    <source>
        <dbReference type="Proteomes" id="UP000031972"/>
    </source>
</evidence>
<feature type="domain" description="ABC transmembrane type-1" evidence="8">
    <location>
        <begin position="69"/>
        <end position="259"/>
    </location>
</feature>
<dbReference type="Proteomes" id="UP000031972">
    <property type="component" value="Unassembled WGS sequence"/>
</dbReference>
<dbReference type="Gene3D" id="1.10.3720.10">
    <property type="entry name" value="MetI-like"/>
    <property type="match status" value="1"/>
</dbReference>
<dbReference type="PROSITE" id="PS50928">
    <property type="entry name" value="ABC_TM1"/>
    <property type="match status" value="1"/>
</dbReference>
<dbReference type="CDD" id="cd06261">
    <property type="entry name" value="TM_PBP2"/>
    <property type="match status" value="1"/>
</dbReference>
<evidence type="ECO:0000256" key="4">
    <source>
        <dbReference type="ARBA" id="ARBA00022692"/>
    </source>
</evidence>
<feature type="transmembrane region" description="Helical" evidence="7">
    <location>
        <begin position="68"/>
        <end position="92"/>
    </location>
</feature>
<feature type="transmembrane region" description="Helical" evidence="7">
    <location>
        <begin position="137"/>
        <end position="158"/>
    </location>
</feature>
<protein>
    <submittedName>
        <fullName evidence="9">Lactose ABC transporter permease</fullName>
    </submittedName>
</protein>
<evidence type="ECO:0000259" key="8">
    <source>
        <dbReference type="PROSITE" id="PS50928"/>
    </source>
</evidence>
<dbReference type="Pfam" id="PF00528">
    <property type="entry name" value="BPD_transp_1"/>
    <property type="match status" value="1"/>
</dbReference>
<feature type="transmembrane region" description="Helical" evidence="7">
    <location>
        <begin position="240"/>
        <end position="259"/>
    </location>
</feature>
<dbReference type="AlphaFoldDB" id="A0A0C2RMT5"/>
<keyword evidence="5 7" id="KW-1133">Transmembrane helix</keyword>
<proteinExistence type="inferred from homology"/>
<keyword evidence="10" id="KW-1185">Reference proteome</keyword>
<evidence type="ECO:0000313" key="9">
    <source>
        <dbReference type="EMBL" id="KIL43069.1"/>
    </source>
</evidence>
<keyword evidence="6 7" id="KW-0472">Membrane</keyword>
<comment type="similarity">
    <text evidence="7">Belongs to the binding-protein-dependent transport system permease family.</text>
</comment>
<dbReference type="OrthoDB" id="9784933at2"/>
<dbReference type="GO" id="GO:0055085">
    <property type="term" value="P:transmembrane transport"/>
    <property type="evidence" value="ECO:0007669"/>
    <property type="project" value="InterPro"/>
</dbReference>